<accession>A0ABR0ETY2</accession>
<dbReference type="PANTHER" id="PTHR43976">
    <property type="entry name" value="SHORT CHAIN DEHYDROGENASE"/>
    <property type="match status" value="1"/>
</dbReference>
<dbReference type="PRINTS" id="PR00081">
    <property type="entry name" value="GDHRDH"/>
</dbReference>
<comment type="caution">
    <text evidence="4">The sequence shown here is derived from an EMBL/GenBank/DDBJ whole genome shotgun (WGS) entry which is preliminary data.</text>
</comment>
<evidence type="ECO:0000256" key="1">
    <source>
        <dbReference type="ARBA" id="ARBA00006484"/>
    </source>
</evidence>
<dbReference type="InterPro" id="IPR051911">
    <property type="entry name" value="SDR_oxidoreductase"/>
</dbReference>
<dbReference type="InterPro" id="IPR002347">
    <property type="entry name" value="SDR_fam"/>
</dbReference>
<keyword evidence="2" id="KW-0560">Oxidoreductase</keyword>
<evidence type="ECO:0000313" key="5">
    <source>
        <dbReference type="Proteomes" id="UP001305779"/>
    </source>
</evidence>
<protein>
    <submittedName>
        <fullName evidence="4">Uncharacterized protein</fullName>
    </submittedName>
</protein>
<proteinExistence type="inferred from homology"/>
<sequence>MAPLTWLITGCSSGFGLELARQLLARGDKVIATSRTKSKITDLEKQGAIIVEVDPTQPDSQVKAAVDAGIKKAGKIDVLVNNAAYMLAGANEVLTAEEWQSHFDVNVFGALRMLRVVLPHLRRQRSGTIVNMGSLSGWESHPGSGAYNATKFAIAGISESLKLELAPFGIEVVCIEPGTFRTNFLSPEHRVASSGKIEDYETLTDGMKEALDAFDQAQVGDPAKGARVIIEAVTRTGAFSGKGALPARMTLGSDAAEAVRTKLQALSEAHETWSPLTSDTDW</sequence>
<dbReference type="PRINTS" id="PR00080">
    <property type="entry name" value="SDRFAMILY"/>
</dbReference>
<dbReference type="InterPro" id="IPR036291">
    <property type="entry name" value="NAD(P)-bd_dom_sf"/>
</dbReference>
<dbReference type="SUPFAM" id="SSF51735">
    <property type="entry name" value="NAD(P)-binding Rossmann-fold domains"/>
    <property type="match status" value="1"/>
</dbReference>
<comment type="similarity">
    <text evidence="1 3">Belongs to the short-chain dehydrogenases/reductases (SDR) family.</text>
</comment>
<dbReference type="Proteomes" id="UP001305779">
    <property type="component" value="Unassembled WGS sequence"/>
</dbReference>
<keyword evidence="5" id="KW-1185">Reference proteome</keyword>
<dbReference type="CDD" id="cd05374">
    <property type="entry name" value="17beta-HSD-like_SDR_c"/>
    <property type="match status" value="1"/>
</dbReference>
<reference evidence="4 5" key="1">
    <citation type="journal article" date="2023" name="G3 (Bethesda)">
        <title>A chromosome-level genome assembly of Zasmidium syzygii isolated from banana leaves.</title>
        <authorList>
            <person name="van Westerhoven A.C."/>
            <person name="Mehrabi R."/>
            <person name="Talebi R."/>
            <person name="Steentjes M.B.F."/>
            <person name="Corcolon B."/>
            <person name="Chong P.A."/>
            <person name="Kema G.H.J."/>
            <person name="Seidl M.F."/>
        </authorList>
    </citation>
    <scope>NUCLEOTIDE SEQUENCE [LARGE SCALE GENOMIC DNA]</scope>
    <source>
        <strain evidence="4 5">P124</strain>
    </source>
</reference>
<gene>
    <name evidence="4" type="ORF">PRZ48_005486</name>
</gene>
<evidence type="ECO:0000256" key="3">
    <source>
        <dbReference type="RuleBase" id="RU000363"/>
    </source>
</evidence>
<dbReference type="PANTHER" id="PTHR43976:SF16">
    <property type="entry name" value="SHORT-CHAIN DEHYDROGENASE_REDUCTASE FAMILY PROTEIN"/>
    <property type="match status" value="1"/>
</dbReference>
<dbReference type="Pfam" id="PF00106">
    <property type="entry name" value="adh_short"/>
    <property type="match status" value="1"/>
</dbReference>
<evidence type="ECO:0000313" key="4">
    <source>
        <dbReference type="EMBL" id="KAK4504570.1"/>
    </source>
</evidence>
<name>A0ABR0ETY2_ZASCE</name>
<dbReference type="Gene3D" id="3.40.50.720">
    <property type="entry name" value="NAD(P)-binding Rossmann-like Domain"/>
    <property type="match status" value="1"/>
</dbReference>
<dbReference type="EMBL" id="JAXOVC010000003">
    <property type="protein sequence ID" value="KAK4504570.1"/>
    <property type="molecule type" value="Genomic_DNA"/>
</dbReference>
<evidence type="ECO:0000256" key="2">
    <source>
        <dbReference type="ARBA" id="ARBA00023002"/>
    </source>
</evidence>
<organism evidence="4 5">
    <name type="scientific">Zasmidium cellare</name>
    <name type="common">Wine cellar mold</name>
    <name type="synonym">Racodium cellare</name>
    <dbReference type="NCBI Taxonomy" id="395010"/>
    <lineage>
        <taxon>Eukaryota</taxon>
        <taxon>Fungi</taxon>
        <taxon>Dikarya</taxon>
        <taxon>Ascomycota</taxon>
        <taxon>Pezizomycotina</taxon>
        <taxon>Dothideomycetes</taxon>
        <taxon>Dothideomycetidae</taxon>
        <taxon>Mycosphaerellales</taxon>
        <taxon>Mycosphaerellaceae</taxon>
        <taxon>Zasmidium</taxon>
    </lineage>
</organism>